<dbReference type="SUPFAM" id="SSF46785">
    <property type="entry name" value="Winged helix' DNA-binding domain"/>
    <property type="match status" value="1"/>
</dbReference>
<name>A0A845SHF0_9GAMM</name>
<proteinExistence type="predicted"/>
<dbReference type="InterPro" id="IPR036388">
    <property type="entry name" value="WH-like_DNA-bd_sf"/>
</dbReference>
<sequence length="223" mass="23920">MLYHQHYILRARDERGDAPAGCGHGRRADAPEGRGGQEHGGPHGGRGHGHHEHHGGEHRMQRLFGHGDLRMILLALVARKPSYGYELIKDIELASSGLYVPSPGVIYPTLSLLVDQDFLTSASAEGQSRKNYQITPAGEAELAGHQAAINSLFERLAQAGKRAQGSLIPGITESMGQLKGLLRGNMLRADLTPEQVARINAALLGAVNLIEDVLNAPVAGEDK</sequence>
<dbReference type="AlphaFoldDB" id="A0A845SHF0"/>
<protein>
    <submittedName>
        <fullName evidence="3">PadR family transcriptional regulator</fullName>
    </submittedName>
</protein>
<feature type="domain" description="Transcription regulator PadR N-terminal" evidence="2">
    <location>
        <begin position="73"/>
        <end position="143"/>
    </location>
</feature>
<gene>
    <name evidence="3" type="ORF">GRH90_08245</name>
</gene>
<dbReference type="InterPro" id="IPR036390">
    <property type="entry name" value="WH_DNA-bd_sf"/>
</dbReference>
<organism evidence="3 4">
    <name type="scientific">Acerihabitans arboris</name>
    <dbReference type="NCBI Taxonomy" id="2691583"/>
    <lineage>
        <taxon>Bacteria</taxon>
        <taxon>Pseudomonadati</taxon>
        <taxon>Pseudomonadota</taxon>
        <taxon>Gammaproteobacteria</taxon>
        <taxon>Enterobacterales</taxon>
        <taxon>Pectobacteriaceae</taxon>
        <taxon>Acerihabitans</taxon>
    </lineage>
</organism>
<feature type="region of interest" description="Disordered" evidence="1">
    <location>
        <begin position="15"/>
        <end position="57"/>
    </location>
</feature>
<accession>A0A845SHF0</accession>
<dbReference type="EMBL" id="WUBS01000005">
    <property type="protein sequence ID" value="NDL62737.1"/>
    <property type="molecule type" value="Genomic_DNA"/>
</dbReference>
<evidence type="ECO:0000259" key="2">
    <source>
        <dbReference type="Pfam" id="PF03551"/>
    </source>
</evidence>
<dbReference type="Gene3D" id="1.10.10.10">
    <property type="entry name" value="Winged helix-like DNA-binding domain superfamily/Winged helix DNA-binding domain"/>
    <property type="match status" value="1"/>
</dbReference>
<dbReference type="PANTHER" id="PTHR43252:SF7">
    <property type="entry name" value="TRANSCRIPTIONAL REGULATOR YQJI"/>
    <property type="match status" value="1"/>
</dbReference>
<dbReference type="PANTHER" id="PTHR43252">
    <property type="entry name" value="TRANSCRIPTIONAL REGULATOR YQJI"/>
    <property type="match status" value="1"/>
</dbReference>
<evidence type="ECO:0000256" key="1">
    <source>
        <dbReference type="SAM" id="MobiDB-lite"/>
    </source>
</evidence>
<dbReference type="InterPro" id="IPR005149">
    <property type="entry name" value="Tscrpt_reg_PadR_N"/>
</dbReference>
<evidence type="ECO:0000313" key="3">
    <source>
        <dbReference type="EMBL" id="NDL62737.1"/>
    </source>
</evidence>
<evidence type="ECO:0000313" key="4">
    <source>
        <dbReference type="Proteomes" id="UP000461443"/>
    </source>
</evidence>
<comment type="caution">
    <text evidence="3">The sequence shown here is derived from an EMBL/GenBank/DDBJ whole genome shotgun (WGS) entry which is preliminary data.</text>
</comment>
<dbReference type="RefSeq" id="WP_162365467.1">
    <property type="nucleotide sequence ID" value="NZ_WUBS01000005.1"/>
</dbReference>
<reference evidence="3 4" key="1">
    <citation type="submission" date="2019-12" db="EMBL/GenBank/DDBJ databases">
        <authorList>
            <person name="Lee S.D."/>
        </authorList>
    </citation>
    <scope>NUCLEOTIDE SEQUENCE [LARGE SCALE GENOMIC DNA]</scope>
    <source>
        <strain evidence="3 4">SAP-6</strain>
    </source>
</reference>
<keyword evidence="4" id="KW-1185">Reference proteome</keyword>
<dbReference type="Proteomes" id="UP000461443">
    <property type="component" value="Unassembled WGS sequence"/>
</dbReference>
<reference evidence="3 4" key="2">
    <citation type="submission" date="2020-02" db="EMBL/GenBank/DDBJ databases">
        <title>The new genus of Enterobacteriales.</title>
        <authorList>
            <person name="Kim I.S."/>
        </authorList>
    </citation>
    <scope>NUCLEOTIDE SEQUENCE [LARGE SCALE GENOMIC DNA]</scope>
    <source>
        <strain evidence="3 4">SAP-6</strain>
    </source>
</reference>
<feature type="compositionally biased region" description="Basic and acidic residues" evidence="1">
    <location>
        <begin position="26"/>
        <end position="41"/>
    </location>
</feature>
<dbReference type="Pfam" id="PF03551">
    <property type="entry name" value="PadR"/>
    <property type="match status" value="1"/>
</dbReference>